<proteinExistence type="predicted"/>
<dbReference type="SUPFAM" id="SSF50939">
    <property type="entry name" value="Sialidases"/>
    <property type="match status" value="1"/>
</dbReference>
<dbReference type="Proteomes" id="UP000236728">
    <property type="component" value="Unassembled WGS sequence"/>
</dbReference>
<sequence length="164" mass="18152">MNSCTAANGATTCTNFPGSRAMNFNPSLAYWNGTLYIGYEEYDNTHALRMFTSTDNGQTIQENTNITNNNEDTTSTEPSLLVTTQNGNVPPTMYVGFRSNDSGHNFLWKYSTDGVNYTASTNTGIQMTSRPVLVQGVSSFTPYITAFYSSNDSNYYLYQATTTF</sequence>
<accession>A0A1H5TQ33</accession>
<gene>
    <name evidence="1" type="ORF">SAMN05421819_0697</name>
</gene>
<evidence type="ECO:0000313" key="2">
    <source>
        <dbReference type="Proteomes" id="UP000236728"/>
    </source>
</evidence>
<organism evidence="1 2">
    <name type="scientific">Bryocella elongata</name>
    <dbReference type="NCBI Taxonomy" id="863522"/>
    <lineage>
        <taxon>Bacteria</taxon>
        <taxon>Pseudomonadati</taxon>
        <taxon>Acidobacteriota</taxon>
        <taxon>Terriglobia</taxon>
        <taxon>Terriglobales</taxon>
        <taxon>Acidobacteriaceae</taxon>
        <taxon>Bryocella</taxon>
    </lineage>
</organism>
<name>A0A1H5TQ33_9BACT</name>
<dbReference type="RefSeq" id="WP_200821499.1">
    <property type="nucleotide sequence ID" value="NZ_FNVA01000001.1"/>
</dbReference>
<dbReference type="InterPro" id="IPR036278">
    <property type="entry name" value="Sialidase_sf"/>
</dbReference>
<protein>
    <submittedName>
        <fullName evidence="1">Uncharacterized protein</fullName>
    </submittedName>
</protein>
<dbReference type="AlphaFoldDB" id="A0A1H5TQ33"/>
<evidence type="ECO:0000313" key="1">
    <source>
        <dbReference type="EMBL" id="SEF64883.1"/>
    </source>
</evidence>
<dbReference type="EMBL" id="FNVA01000001">
    <property type="protein sequence ID" value="SEF64883.1"/>
    <property type="molecule type" value="Genomic_DNA"/>
</dbReference>
<keyword evidence="2" id="KW-1185">Reference proteome</keyword>
<reference evidence="1 2" key="1">
    <citation type="submission" date="2016-10" db="EMBL/GenBank/DDBJ databases">
        <authorList>
            <person name="de Groot N.N."/>
        </authorList>
    </citation>
    <scope>NUCLEOTIDE SEQUENCE [LARGE SCALE GENOMIC DNA]</scope>
    <source>
        <strain evidence="1 2">DSM 22489</strain>
    </source>
</reference>